<evidence type="ECO:0000313" key="1">
    <source>
        <dbReference type="EMBL" id="BBH54700.1"/>
    </source>
</evidence>
<proteinExistence type="predicted"/>
<dbReference type="KEGG" id="sbf:JCM31447_31740"/>
<dbReference type="GeneID" id="39493287"/>
<keyword evidence="2" id="KW-1185">Reference proteome</keyword>
<dbReference type="EMBL" id="AP019370">
    <property type="protein sequence ID" value="BBH54700.1"/>
    <property type="molecule type" value="Genomic_DNA"/>
</dbReference>
<accession>A0A4P2VQK8</accession>
<organism evidence="1 2">
    <name type="scientific">Fluviispira sanaruensis</name>
    <dbReference type="NCBI Taxonomy" id="2493639"/>
    <lineage>
        <taxon>Bacteria</taxon>
        <taxon>Pseudomonadati</taxon>
        <taxon>Bdellovibrionota</taxon>
        <taxon>Oligoflexia</taxon>
        <taxon>Silvanigrellales</taxon>
        <taxon>Silvanigrellaceae</taxon>
        <taxon>Fluviispira</taxon>
    </lineage>
</organism>
<evidence type="ECO:0000313" key="2">
    <source>
        <dbReference type="Proteomes" id="UP000291236"/>
    </source>
</evidence>
<sequence>MSQKQVKRIRRKFKEITESEIPLIIDNAKKELDYDEASIERWLCLVVRARMSLPEKNIQDFLPKNFINIFRSLMLKAGHKPYSGKIFEMDEFLSSVLEFSNEFSNENRNNISENKTDITEEDLEILSFQAPDLVNLFRATRKIAEDLKIDLKNI</sequence>
<dbReference type="AlphaFoldDB" id="A0A4P2VQK8"/>
<dbReference type="RefSeq" id="WP_130613212.1">
    <property type="nucleotide sequence ID" value="NZ_AP019370.1"/>
</dbReference>
<protein>
    <submittedName>
        <fullName evidence="1">Uncharacterized protein</fullName>
    </submittedName>
</protein>
<geneLocation type="plasmid" evidence="1 2">
    <name>68K</name>
</geneLocation>
<name>A0A4P2VQK8_FLUSA</name>
<gene>
    <name evidence="1" type="ORF">JCM31447_31740</name>
</gene>
<keyword evidence="1" id="KW-0614">Plasmid</keyword>
<dbReference type="Proteomes" id="UP000291236">
    <property type="component" value="Plasmid 68K"/>
</dbReference>
<reference evidence="1 2" key="1">
    <citation type="submission" date="2018-12" db="EMBL/GenBank/DDBJ databases">
        <title>Rubrispira sanarue gen. nov., sp., nov., a member of the order Silvanigrellales, isolated from a brackish lake in Hamamatsu Japan.</title>
        <authorList>
            <person name="Maejima Y."/>
            <person name="Iino T."/>
            <person name="Muraguchi Y."/>
            <person name="Fukuda K."/>
            <person name="Nojiri H."/>
            <person name="Ohkuma M."/>
            <person name="Moriuchi R."/>
            <person name="Dohra H."/>
            <person name="Kimbara K."/>
            <person name="Shintani M."/>
        </authorList>
    </citation>
    <scope>NUCLEOTIDE SEQUENCE [LARGE SCALE GENOMIC DNA]</scope>
    <source>
        <strain evidence="1 2">RF1110005</strain>
        <plasmid evidence="1 2">68K</plasmid>
    </source>
</reference>